<dbReference type="EMBL" id="BMNK01000031">
    <property type="protein sequence ID" value="GGP18573.1"/>
    <property type="molecule type" value="Genomic_DNA"/>
</dbReference>
<proteinExistence type="predicted"/>
<feature type="transmembrane region" description="Helical" evidence="1">
    <location>
        <begin position="129"/>
        <end position="150"/>
    </location>
</feature>
<keyword evidence="1" id="KW-0812">Transmembrane</keyword>
<keyword evidence="3" id="KW-1185">Reference proteome</keyword>
<keyword evidence="1" id="KW-1133">Transmembrane helix</keyword>
<evidence type="ECO:0000313" key="3">
    <source>
        <dbReference type="Proteomes" id="UP000660745"/>
    </source>
</evidence>
<feature type="transmembrane region" description="Helical" evidence="1">
    <location>
        <begin position="15"/>
        <end position="35"/>
    </location>
</feature>
<reference evidence="2" key="2">
    <citation type="submission" date="2020-09" db="EMBL/GenBank/DDBJ databases">
        <authorList>
            <person name="Sun Q."/>
            <person name="Zhou Y."/>
        </authorList>
    </citation>
    <scope>NUCLEOTIDE SEQUENCE</scope>
    <source>
        <strain evidence="2">CGMCC 4.7430</strain>
    </source>
</reference>
<comment type="caution">
    <text evidence="2">The sequence shown here is derived from an EMBL/GenBank/DDBJ whole genome shotgun (WGS) entry which is preliminary data.</text>
</comment>
<sequence>MADHLSAEQGTRRGYAFAVMVAGASLVFCAILPWAGVEARSELIGGGVSNDIRGVDDTFGVLTLLAGLAALGFGVAGLLSRPRVAALAALPGALAALVLVLFVTDSAGIQDRVSIDLGRLLSVEPVIRFGWFAALASALAVIVLAVATLVRRQS</sequence>
<dbReference type="Proteomes" id="UP000660745">
    <property type="component" value="Unassembled WGS sequence"/>
</dbReference>
<feature type="transmembrane region" description="Helical" evidence="1">
    <location>
        <begin position="86"/>
        <end position="109"/>
    </location>
</feature>
<evidence type="ECO:0000256" key="1">
    <source>
        <dbReference type="SAM" id="Phobius"/>
    </source>
</evidence>
<reference evidence="2" key="1">
    <citation type="journal article" date="2014" name="Int. J. Syst. Evol. Microbiol.">
        <title>Complete genome sequence of Corynebacterium casei LMG S-19264T (=DSM 44701T), isolated from a smear-ripened cheese.</title>
        <authorList>
            <consortium name="US DOE Joint Genome Institute (JGI-PGF)"/>
            <person name="Walter F."/>
            <person name="Albersmeier A."/>
            <person name="Kalinowski J."/>
            <person name="Ruckert C."/>
        </authorList>
    </citation>
    <scope>NUCLEOTIDE SEQUENCE</scope>
    <source>
        <strain evidence="2">CGMCC 4.7430</strain>
    </source>
</reference>
<organism evidence="2 3">
    <name type="scientific">Nonomuraea glycinis</name>
    <dbReference type="NCBI Taxonomy" id="2047744"/>
    <lineage>
        <taxon>Bacteria</taxon>
        <taxon>Bacillati</taxon>
        <taxon>Actinomycetota</taxon>
        <taxon>Actinomycetes</taxon>
        <taxon>Streptosporangiales</taxon>
        <taxon>Streptosporangiaceae</taxon>
        <taxon>Nonomuraea</taxon>
    </lineage>
</organism>
<dbReference type="AlphaFoldDB" id="A0A918EBK0"/>
<accession>A0A918EBK0</accession>
<keyword evidence="1" id="KW-0472">Membrane</keyword>
<evidence type="ECO:0000313" key="2">
    <source>
        <dbReference type="EMBL" id="GGP18573.1"/>
    </source>
</evidence>
<feature type="transmembrane region" description="Helical" evidence="1">
    <location>
        <begin position="59"/>
        <end position="79"/>
    </location>
</feature>
<protein>
    <submittedName>
        <fullName evidence="2">Uncharacterized protein</fullName>
    </submittedName>
</protein>
<dbReference type="RefSeq" id="WP_189145040.1">
    <property type="nucleotide sequence ID" value="NZ_BMNK01000031.1"/>
</dbReference>
<name>A0A918EBK0_9ACTN</name>
<gene>
    <name evidence="2" type="ORF">GCM10012278_91230</name>
</gene>